<evidence type="ECO:0000313" key="3">
    <source>
        <dbReference type="Proteomes" id="UP001229355"/>
    </source>
</evidence>
<evidence type="ECO:0000313" key="2">
    <source>
        <dbReference type="EMBL" id="WEX86637.1"/>
    </source>
</evidence>
<accession>A0ABY8D990</accession>
<reference evidence="2 3" key="1">
    <citation type="submission" date="2023-03" db="EMBL/GenBank/DDBJ databases">
        <authorList>
            <person name="Kaur S."/>
            <person name="Espinosa-Saiz D."/>
            <person name="Velazquez E."/>
            <person name="Menendez E."/>
            <person name="diCenzo G.C."/>
        </authorList>
    </citation>
    <scope>NUCLEOTIDE SEQUENCE [LARGE SCALE GENOMIC DNA]</scope>
    <source>
        <strain evidence="2 3">LMG 24692</strain>
    </source>
</reference>
<organism evidence="2 3">
    <name type="scientific">Sinorhizobium garamanticum</name>
    <dbReference type="NCBI Taxonomy" id="680247"/>
    <lineage>
        <taxon>Bacteria</taxon>
        <taxon>Pseudomonadati</taxon>
        <taxon>Pseudomonadota</taxon>
        <taxon>Alphaproteobacteria</taxon>
        <taxon>Hyphomicrobiales</taxon>
        <taxon>Rhizobiaceae</taxon>
        <taxon>Sinorhizobium/Ensifer group</taxon>
        <taxon>Sinorhizobium</taxon>
    </lineage>
</organism>
<keyword evidence="1" id="KW-0472">Membrane</keyword>
<feature type="transmembrane region" description="Helical" evidence="1">
    <location>
        <begin position="6"/>
        <end position="26"/>
    </location>
</feature>
<dbReference type="EMBL" id="CP120373">
    <property type="protein sequence ID" value="WEX86637.1"/>
    <property type="molecule type" value="Genomic_DNA"/>
</dbReference>
<evidence type="ECO:0000256" key="1">
    <source>
        <dbReference type="SAM" id="Phobius"/>
    </source>
</evidence>
<keyword evidence="1" id="KW-0812">Transmembrane</keyword>
<keyword evidence="1" id="KW-1133">Transmembrane helix</keyword>
<gene>
    <name evidence="2" type="ORF">PZN02_002940</name>
</gene>
<protein>
    <submittedName>
        <fullName evidence="2">Uncharacterized protein</fullName>
    </submittedName>
</protein>
<dbReference type="Proteomes" id="UP001229355">
    <property type="component" value="Chromosome 1"/>
</dbReference>
<sequence>MASDAALYFFTALLMAASGASGYYFGIGFGRQGSKHDLLVYALLSTVSLGTIIYLVEF</sequence>
<proteinExistence type="predicted"/>
<dbReference type="RefSeq" id="WP_280658705.1">
    <property type="nucleotide sequence ID" value="NZ_CP120373.1"/>
</dbReference>
<name>A0ABY8D990_9HYPH</name>
<feature type="transmembrane region" description="Helical" evidence="1">
    <location>
        <begin position="38"/>
        <end position="56"/>
    </location>
</feature>
<keyword evidence="3" id="KW-1185">Reference proteome</keyword>